<feature type="domain" description="USP" evidence="15">
    <location>
        <begin position="183"/>
        <end position="642"/>
    </location>
</feature>
<keyword evidence="10" id="KW-0862">Zinc</keyword>
<keyword evidence="13" id="KW-0833">Ubl conjugation pathway</keyword>
<dbReference type="WBParaSite" id="ACRNAN_scaffold697.g18499.t1">
    <property type="protein sequence ID" value="ACRNAN_scaffold697.g18499.t1"/>
    <property type="gene ID" value="ACRNAN_scaffold697.g18499"/>
</dbReference>
<sequence>MVALLDKANGNTSVQSKAQSCIHGESIISVYNELRHKSLKGIKCGFDQCQHQATWYCLNEDCKLALCGKLASSHHLQHQEATKHYVQMTAKSGRLWCIKCNHEVKFDVPDDDENTAMDHESQPLVLFSTKRIEPNEADVVAQPSSSFQLSKRVVNSALSNRMNYVLMEEEEESDDPYRQRGAVGLRNLGNTCYMNAAIQSLSNCPPLSEYFRFCYSSSSDSLMNGIIPSRIHQSKPLSSAFKELMTKLWARDQTSSISPTNFVYRVRENCAQFRGWSQQDSQEFIRCFLDLLHNELKRPIHPREAGFRKRVSVNSPSTNSKAVSSVSSSRSSSSNGDLGESDQFETADSGLSSDTDEGPKDRGDDGDDSKKDDRNKKTVKFRSIVSETFDGELISTVKCLTCQHLSHTRETFQDISLSIPTIEQLEMMRESMAELELDNEEAIEAQIRQYQSSDDDGYTKWIFNMAYRVFVSPIMNTLSYFYRYFFTGAISLEDCLKAFFTADQLKGDDMYSCDKCTKLRNGMKQCKLTRLPEIICIHLKRFRHDNMYHSKVGTRVTFPLCDLDMRPFLDRKLQEDSDLATEYDLVSLISHRGSGLDYGHYVAYCRNDADKNWYEYDDSFVTKVYNEEVLSREAYVLFYQKKTLPNMEKAKEVAKEMIKRPEPRLKDNDRFFISREWLHKFFSFSDPGPISNFDFLCPHGQLAPLFVPKIEEHVVTVSARAWDFLHKTCGGGPTLQMLAECHSCRQALIEAKKRKLYERKMYDMLQKQNRFSMMPPNVISKAWFEKWDEFVNDIEKEPPPQISNESLVITNPDGTMKLRTSSNFRNIGYDTWRFFHATYGGGPEVFFIPFGNQPTSAQVQEMVHEIEEHERQQQFKQSHPIVREASDGESEGGSPMKMLKISESIEAEV</sequence>
<dbReference type="PANTHER" id="PTHR21646:SF86">
    <property type="entry name" value="UBIQUITIN CARBOXYL-TERMINAL HYDROLASE"/>
    <property type="match status" value="1"/>
</dbReference>
<evidence type="ECO:0000256" key="5">
    <source>
        <dbReference type="ARBA" id="ARBA00022490"/>
    </source>
</evidence>
<dbReference type="InterPro" id="IPR001607">
    <property type="entry name" value="Znf_UBP"/>
</dbReference>
<name>A0A914EB98_9BILA</name>
<dbReference type="Proteomes" id="UP000887540">
    <property type="component" value="Unplaced"/>
</dbReference>
<keyword evidence="18" id="KW-1185">Reference proteome</keyword>
<evidence type="ECO:0000259" key="16">
    <source>
        <dbReference type="PROSITE" id="PS50271"/>
    </source>
</evidence>
<evidence type="ECO:0000313" key="18">
    <source>
        <dbReference type="Proteomes" id="UP000887540"/>
    </source>
</evidence>
<dbReference type="PROSITE" id="PS50271">
    <property type="entry name" value="ZF_UBP"/>
    <property type="match status" value="1"/>
</dbReference>
<keyword evidence="11" id="KW-0206">Cytoskeleton</keyword>
<dbReference type="GO" id="GO:0016579">
    <property type="term" value="P:protein deubiquitination"/>
    <property type="evidence" value="ECO:0007669"/>
    <property type="project" value="InterPro"/>
</dbReference>
<dbReference type="InterPro" id="IPR006615">
    <property type="entry name" value="Pept_C19_DUSP"/>
</dbReference>
<evidence type="ECO:0000256" key="6">
    <source>
        <dbReference type="ARBA" id="ARBA00022583"/>
    </source>
</evidence>
<dbReference type="SUPFAM" id="SSF54001">
    <property type="entry name" value="Cysteine proteinases"/>
    <property type="match status" value="1"/>
</dbReference>
<dbReference type="AlphaFoldDB" id="A0A914EB98"/>
<dbReference type="Gene3D" id="3.30.40.10">
    <property type="entry name" value="Zinc/RING finger domain, C3HC4 (zinc finger)"/>
    <property type="match status" value="1"/>
</dbReference>
<dbReference type="GO" id="GO:0005813">
    <property type="term" value="C:centrosome"/>
    <property type="evidence" value="ECO:0007669"/>
    <property type="project" value="UniProtKB-SubCell"/>
</dbReference>
<dbReference type="InterPro" id="IPR038765">
    <property type="entry name" value="Papain-like_cys_pep_sf"/>
</dbReference>
<evidence type="ECO:0000256" key="3">
    <source>
        <dbReference type="ARBA" id="ARBA00004556"/>
    </source>
</evidence>
<dbReference type="PROSITE" id="PS50235">
    <property type="entry name" value="USP_3"/>
    <property type="match status" value="1"/>
</dbReference>
<dbReference type="Pfam" id="PF02148">
    <property type="entry name" value="zf-UBP"/>
    <property type="match status" value="1"/>
</dbReference>
<evidence type="ECO:0000256" key="9">
    <source>
        <dbReference type="ARBA" id="ARBA00022771"/>
    </source>
</evidence>
<keyword evidence="7" id="KW-0479">Metal-binding</keyword>
<dbReference type="GO" id="GO:0006897">
    <property type="term" value="P:endocytosis"/>
    <property type="evidence" value="ECO:0007669"/>
    <property type="project" value="UniProtKB-KW"/>
</dbReference>
<organism evidence="18 19">
    <name type="scientific">Acrobeloides nanus</name>
    <dbReference type="NCBI Taxonomy" id="290746"/>
    <lineage>
        <taxon>Eukaryota</taxon>
        <taxon>Metazoa</taxon>
        <taxon>Ecdysozoa</taxon>
        <taxon>Nematoda</taxon>
        <taxon>Chromadorea</taxon>
        <taxon>Rhabditida</taxon>
        <taxon>Tylenchina</taxon>
        <taxon>Cephalobomorpha</taxon>
        <taxon>Cephaloboidea</taxon>
        <taxon>Cephalobidae</taxon>
        <taxon>Acrobeloides</taxon>
    </lineage>
</organism>
<dbReference type="InterPro" id="IPR018200">
    <property type="entry name" value="USP_CS"/>
</dbReference>
<dbReference type="InterPro" id="IPR013083">
    <property type="entry name" value="Znf_RING/FYVE/PHD"/>
</dbReference>
<dbReference type="PANTHER" id="PTHR21646">
    <property type="entry name" value="UBIQUITIN CARBOXYL-TERMINAL HYDROLASE"/>
    <property type="match status" value="1"/>
</dbReference>
<comment type="similarity">
    <text evidence="4">Belongs to the peptidase C19 family. USP20/USP33 subfamily.</text>
</comment>
<keyword evidence="6" id="KW-0254">Endocytosis</keyword>
<protein>
    <recommendedName>
        <fullName evidence="13">Ubiquitin carboxyl-terminal hydrolase</fullName>
        <ecNumber evidence="13">3.4.19.12</ecNumber>
    </recommendedName>
</protein>
<dbReference type="InterPro" id="IPR035927">
    <property type="entry name" value="DUSP-like_sf"/>
</dbReference>
<feature type="region of interest" description="Disordered" evidence="14">
    <location>
        <begin position="870"/>
        <end position="909"/>
    </location>
</feature>
<comment type="catalytic activity">
    <reaction evidence="1 13">
        <text>Thiol-dependent hydrolysis of ester, thioester, amide, peptide and isopeptide bonds formed by the C-terminal Gly of ubiquitin (a 76-residue protein attached to proteins as an intracellular targeting signal).</text>
        <dbReference type="EC" id="3.4.19.12"/>
    </reaction>
</comment>
<keyword evidence="13" id="KW-0788">Thiol protease</keyword>
<dbReference type="SUPFAM" id="SSF143791">
    <property type="entry name" value="DUSP-like"/>
    <property type="match status" value="2"/>
</dbReference>
<dbReference type="Pfam" id="PF06337">
    <property type="entry name" value="DUSP"/>
    <property type="match status" value="2"/>
</dbReference>
<keyword evidence="9 12" id="KW-0863">Zinc-finger</keyword>
<evidence type="ECO:0000256" key="11">
    <source>
        <dbReference type="ARBA" id="ARBA00023212"/>
    </source>
</evidence>
<dbReference type="GO" id="GO:0008270">
    <property type="term" value="F:zinc ion binding"/>
    <property type="evidence" value="ECO:0007669"/>
    <property type="project" value="UniProtKB-KW"/>
</dbReference>
<feature type="compositionally biased region" description="Low complexity" evidence="14">
    <location>
        <begin position="315"/>
        <end position="334"/>
    </location>
</feature>
<dbReference type="GO" id="GO:0006508">
    <property type="term" value="P:proteolysis"/>
    <property type="evidence" value="ECO:0007669"/>
    <property type="project" value="UniProtKB-KW"/>
</dbReference>
<feature type="domain" description="UBP-type" evidence="16">
    <location>
        <begin position="19"/>
        <end position="123"/>
    </location>
</feature>
<dbReference type="PROSITE" id="PS51283">
    <property type="entry name" value="DUSP"/>
    <property type="match status" value="2"/>
</dbReference>
<dbReference type="Gene3D" id="3.30.2230.10">
    <property type="entry name" value="DUSP-like"/>
    <property type="match status" value="2"/>
</dbReference>
<evidence type="ECO:0000256" key="12">
    <source>
        <dbReference type="PROSITE-ProRule" id="PRU00502"/>
    </source>
</evidence>
<dbReference type="InterPro" id="IPR028889">
    <property type="entry name" value="USP"/>
</dbReference>
<dbReference type="Pfam" id="PF00443">
    <property type="entry name" value="UCH"/>
    <property type="match status" value="1"/>
</dbReference>
<dbReference type="EC" id="3.4.19.12" evidence="13"/>
<evidence type="ECO:0000256" key="10">
    <source>
        <dbReference type="ARBA" id="ARBA00022833"/>
    </source>
</evidence>
<dbReference type="GO" id="GO:0004843">
    <property type="term" value="F:cysteine-type deubiquitinase activity"/>
    <property type="evidence" value="ECO:0007669"/>
    <property type="project" value="UniProtKB-UniRule"/>
</dbReference>
<dbReference type="PROSITE" id="PS00972">
    <property type="entry name" value="USP_1"/>
    <property type="match status" value="1"/>
</dbReference>
<dbReference type="GO" id="GO:0048471">
    <property type="term" value="C:perinuclear region of cytoplasm"/>
    <property type="evidence" value="ECO:0007669"/>
    <property type="project" value="UniProtKB-SubCell"/>
</dbReference>
<evidence type="ECO:0000256" key="14">
    <source>
        <dbReference type="SAM" id="MobiDB-lite"/>
    </source>
</evidence>
<dbReference type="InterPro" id="IPR001394">
    <property type="entry name" value="Peptidase_C19_UCH"/>
</dbReference>
<evidence type="ECO:0000256" key="2">
    <source>
        <dbReference type="ARBA" id="ARBA00004300"/>
    </source>
</evidence>
<keyword evidence="5" id="KW-0963">Cytoplasm</keyword>
<feature type="domain" description="DUSP" evidence="17">
    <location>
        <begin position="645"/>
        <end position="741"/>
    </location>
</feature>
<evidence type="ECO:0000256" key="8">
    <source>
        <dbReference type="ARBA" id="ARBA00022737"/>
    </source>
</evidence>
<dbReference type="SMART" id="SM00695">
    <property type="entry name" value="DUSP"/>
    <property type="match status" value="2"/>
</dbReference>
<evidence type="ECO:0000259" key="15">
    <source>
        <dbReference type="PROSITE" id="PS50235"/>
    </source>
</evidence>
<evidence type="ECO:0000256" key="1">
    <source>
        <dbReference type="ARBA" id="ARBA00000707"/>
    </source>
</evidence>
<reference evidence="19" key="1">
    <citation type="submission" date="2022-11" db="UniProtKB">
        <authorList>
            <consortium name="WormBaseParasite"/>
        </authorList>
    </citation>
    <scope>IDENTIFICATION</scope>
</reference>
<feature type="compositionally biased region" description="Basic and acidic residues" evidence="14">
    <location>
        <begin position="357"/>
        <end position="374"/>
    </location>
</feature>
<dbReference type="InterPro" id="IPR050185">
    <property type="entry name" value="Ub_carboxyl-term_hydrolase"/>
</dbReference>
<dbReference type="Gene3D" id="3.90.70.10">
    <property type="entry name" value="Cysteine proteinases"/>
    <property type="match status" value="1"/>
</dbReference>
<comment type="subcellular location">
    <subcellularLocation>
        <location evidence="2">Cytoplasm</location>
        <location evidence="2">Cytoskeleton</location>
        <location evidence="2">Microtubule organizing center</location>
        <location evidence="2">Centrosome</location>
    </subcellularLocation>
    <subcellularLocation>
        <location evidence="3">Cytoplasm</location>
        <location evidence="3">Perinuclear region</location>
    </subcellularLocation>
</comment>
<keyword evidence="13" id="KW-0645">Protease</keyword>
<accession>A0A914EB98</accession>
<evidence type="ECO:0000313" key="19">
    <source>
        <dbReference type="WBParaSite" id="ACRNAN_scaffold697.g18499.t1"/>
    </source>
</evidence>
<feature type="domain" description="DUSP" evidence="17">
    <location>
        <begin position="753"/>
        <end position="851"/>
    </location>
</feature>
<proteinExistence type="inferred from homology"/>
<evidence type="ECO:0000256" key="7">
    <source>
        <dbReference type="ARBA" id="ARBA00022723"/>
    </source>
</evidence>
<dbReference type="SUPFAM" id="SSF57850">
    <property type="entry name" value="RING/U-box"/>
    <property type="match status" value="1"/>
</dbReference>
<dbReference type="PROSITE" id="PS00973">
    <property type="entry name" value="USP_2"/>
    <property type="match status" value="1"/>
</dbReference>
<keyword evidence="13" id="KW-0378">Hydrolase</keyword>
<feature type="region of interest" description="Disordered" evidence="14">
    <location>
        <begin position="307"/>
        <end position="374"/>
    </location>
</feature>
<evidence type="ECO:0000256" key="4">
    <source>
        <dbReference type="ARBA" id="ARBA00008269"/>
    </source>
</evidence>
<keyword evidence="8" id="KW-0677">Repeat</keyword>
<evidence type="ECO:0000256" key="13">
    <source>
        <dbReference type="RuleBase" id="RU366025"/>
    </source>
</evidence>
<evidence type="ECO:0000259" key="17">
    <source>
        <dbReference type="PROSITE" id="PS51283"/>
    </source>
</evidence>